<feature type="transmembrane region" description="Helical" evidence="12">
    <location>
        <begin position="20"/>
        <end position="40"/>
    </location>
</feature>
<gene>
    <name evidence="14" type="ORF">EAV92_13970</name>
</gene>
<sequence>MAVPEHDVPVQKKKRSGGPWAAGTGLLVLLSKLKPALLFLLKAGKPLATMALSIGAYALIYPWTFAVGFVLLLLVHELGHVWAARRAKVPVNAPMFIPFVGALILLKRNPKDAATEAYIGIGGPLLGTVGAFVCYAIGSMSGESIWYALAYTGFFLNLINLMPIHPLDGGRIVTAVSRWLWLVGAVLGPFIIWKYGGFIFFYIWLLFLWEMYKRFIRDRRNTRQYAVEGEYRADVDPLLPPWYFAGESHRRELPFTAYCRLDGEHVVEFSWDVLSFRGELSLPQPCLIDRVVLTQVKGPDEVRKLTFTVRMEGRLYEDEHYYEVPLGVRLRMGLLYGGLVGVLFYMIWKIGEVGLIVPA</sequence>
<comment type="cofactor">
    <cofactor evidence="1">
        <name>Zn(2+)</name>
        <dbReference type="ChEBI" id="CHEBI:29105"/>
    </cofactor>
</comment>
<dbReference type="RefSeq" id="WP_123041671.1">
    <property type="nucleotide sequence ID" value="NZ_CP033433.1"/>
</dbReference>
<evidence type="ECO:0000256" key="8">
    <source>
        <dbReference type="ARBA" id="ARBA00022833"/>
    </source>
</evidence>
<dbReference type="InterPro" id="IPR008915">
    <property type="entry name" value="Peptidase_M50"/>
</dbReference>
<feature type="transmembrane region" description="Helical" evidence="12">
    <location>
        <begin position="144"/>
        <end position="164"/>
    </location>
</feature>
<evidence type="ECO:0000313" key="14">
    <source>
        <dbReference type="EMBL" id="AYQ73587.1"/>
    </source>
</evidence>
<evidence type="ECO:0000256" key="3">
    <source>
        <dbReference type="ARBA" id="ARBA00007931"/>
    </source>
</evidence>
<keyword evidence="10" id="KW-0482">Metalloprotease</keyword>
<keyword evidence="8" id="KW-0862">Zinc</keyword>
<evidence type="ECO:0000256" key="5">
    <source>
        <dbReference type="ARBA" id="ARBA00022692"/>
    </source>
</evidence>
<comment type="similarity">
    <text evidence="3">Belongs to the peptidase M50B family.</text>
</comment>
<evidence type="ECO:0000256" key="12">
    <source>
        <dbReference type="SAM" id="Phobius"/>
    </source>
</evidence>
<dbReference type="PANTHER" id="PTHR39188:SF3">
    <property type="entry name" value="STAGE IV SPORULATION PROTEIN FB"/>
    <property type="match status" value="1"/>
</dbReference>
<dbReference type="EMBL" id="CP033433">
    <property type="protein sequence ID" value="AYQ73587.1"/>
    <property type="molecule type" value="Genomic_DNA"/>
</dbReference>
<dbReference type="PANTHER" id="PTHR39188">
    <property type="entry name" value="MEMBRANE-ASSOCIATED ZINC METALLOPROTEASE M50B"/>
    <property type="match status" value="1"/>
</dbReference>
<dbReference type="GO" id="GO:0008237">
    <property type="term" value="F:metallopeptidase activity"/>
    <property type="evidence" value="ECO:0007669"/>
    <property type="project" value="UniProtKB-KW"/>
</dbReference>
<evidence type="ECO:0000256" key="6">
    <source>
        <dbReference type="ARBA" id="ARBA00022723"/>
    </source>
</evidence>
<keyword evidence="9 12" id="KW-1133">Transmembrane helix</keyword>
<dbReference type="KEGG" id="coh:EAV92_13970"/>
<dbReference type="CDD" id="cd06160">
    <property type="entry name" value="S2P-M50_like_2"/>
    <property type="match status" value="1"/>
</dbReference>
<keyword evidence="15" id="KW-1185">Reference proteome</keyword>
<evidence type="ECO:0000256" key="2">
    <source>
        <dbReference type="ARBA" id="ARBA00004141"/>
    </source>
</evidence>
<organism evidence="14 15">
    <name type="scientific">Cohnella candidum</name>
    <dbReference type="NCBI Taxonomy" id="2674991"/>
    <lineage>
        <taxon>Bacteria</taxon>
        <taxon>Bacillati</taxon>
        <taxon>Bacillota</taxon>
        <taxon>Bacilli</taxon>
        <taxon>Bacillales</taxon>
        <taxon>Paenibacillaceae</taxon>
        <taxon>Cohnella</taxon>
    </lineage>
</organism>
<feature type="transmembrane region" description="Helical" evidence="12">
    <location>
        <begin position="87"/>
        <end position="106"/>
    </location>
</feature>
<feature type="domain" description="Peptidase M50" evidence="13">
    <location>
        <begin position="143"/>
        <end position="178"/>
    </location>
</feature>
<accession>A0A3G3K0E3</accession>
<name>A0A3G3K0E3_9BACL</name>
<evidence type="ECO:0000256" key="9">
    <source>
        <dbReference type="ARBA" id="ARBA00022989"/>
    </source>
</evidence>
<dbReference type="GO" id="GO:0006508">
    <property type="term" value="P:proteolysis"/>
    <property type="evidence" value="ECO:0007669"/>
    <property type="project" value="UniProtKB-KW"/>
</dbReference>
<evidence type="ECO:0000256" key="7">
    <source>
        <dbReference type="ARBA" id="ARBA00022801"/>
    </source>
</evidence>
<feature type="transmembrane region" description="Helical" evidence="12">
    <location>
        <begin position="333"/>
        <end position="351"/>
    </location>
</feature>
<keyword evidence="6" id="KW-0479">Metal-binding</keyword>
<keyword evidence="4 14" id="KW-0645">Protease</keyword>
<reference evidence="14 15" key="1">
    <citation type="submission" date="2018-10" db="EMBL/GenBank/DDBJ databases">
        <title>Genome Sequence of Cohnella sp.</title>
        <authorList>
            <person name="Srinivasan S."/>
            <person name="Kim M.K."/>
        </authorList>
    </citation>
    <scope>NUCLEOTIDE SEQUENCE [LARGE SCALE GENOMIC DNA]</scope>
    <source>
        <strain evidence="14 15">18JY8-7</strain>
    </source>
</reference>
<keyword evidence="11 12" id="KW-0472">Membrane</keyword>
<protein>
    <submittedName>
        <fullName evidence="14">Site-2 protease family protein</fullName>
    </submittedName>
</protein>
<keyword evidence="5 12" id="KW-0812">Transmembrane</keyword>
<evidence type="ECO:0000259" key="13">
    <source>
        <dbReference type="Pfam" id="PF02163"/>
    </source>
</evidence>
<dbReference type="Pfam" id="PF02163">
    <property type="entry name" value="Peptidase_M50"/>
    <property type="match status" value="2"/>
</dbReference>
<dbReference type="GO" id="GO:0016020">
    <property type="term" value="C:membrane"/>
    <property type="evidence" value="ECO:0007669"/>
    <property type="project" value="UniProtKB-SubCell"/>
</dbReference>
<evidence type="ECO:0000256" key="10">
    <source>
        <dbReference type="ARBA" id="ARBA00023049"/>
    </source>
</evidence>
<comment type="subcellular location">
    <subcellularLocation>
        <location evidence="2">Membrane</location>
        <topology evidence="2">Multi-pass membrane protein</topology>
    </subcellularLocation>
</comment>
<feature type="transmembrane region" description="Helical" evidence="12">
    <location>
        <begin position="118"/>
        <end position="138"/>
    </location>
</feature>
<evidence type="ECO:0000256" key="1">
    <source>
        <dbReference type="ARBA" id="ARBA00001947"/>
    </source>
</evidence>
<dbReference type="AlphaFoldDB" id="A0A3G3K0E3"/>
<evidence type="ECO:0000256" key="11">
    <source>
        <dbReference type="ARBA" id="ARBA00023136"/>
    </source>
</evidence>
<dbReference type="Proteomes" id="UP000269097">
    <property type="component" value="Chromosome"/>
</dbReference>
<keyword evidence="7" id="KW-0378">Hydrolase</keyword>
<dbReference type="GO" id="GO:0046872">
    <property type="term" value="F:metal ion binding"/>
    <property type="evidence" value="ECO:0007669"/>
    <property type="project" value="UniProtKB-KW"/>
</dbReference>
<feature type="domain" description="Peptidase M50" evidence="13">
    <location>
        <begin position="65"/>
        <end position="139"/>
    </location>
</feature>
<evidence type="ECO:0000256" key="4">
    <source>
        <dbReference type="ARBA" id="ARBA00022670"/>
    </source>
</evidence>
<evidence type="ECO:0000313" key="15">
    <source>
        <dbReference type="Proteomes" id="UP000269097"/>
    </source>
</evidence>
<feature type="transmembrane region" description="Helical" evidence="12">
    <location>
        <begin position="52"/>
        <end position="75"/>
    </location>
</feature>
<proteinExistence type="inferred from homology"/>